<dbReference type="OrthoDB" id="296943at2759"/>
<dbReference type="OMA" id="DKFNMFQ"/>
<gene>
    <name evidence="1" type="ORF">POCTA_138.1.T0350052</name>
</gene>
<comment type="caution">
    <text evidence="1">The sequence shown here is derived from an EMBL/GenBank/DDBJ whole genome shotgun (WGS) entry which is preliminary data.</text>
</comment>
<proteinExistence type="predicted"/>
<dbReference type="EMBL" id="CAJJDP010000035">
    <property type="protein sequence ID" value="CAD8158171.1"/>
    <property type="molecule type" value="Genomic_DNA"/>
</dbReference>
<dbReference type="AlphaFoldDB" id="A0A8S1TW83"/>
<evidence type="ECO:0000313" key="1">
    <source>
        <dbReference type="EMBL" id="CAD8158171.1"/>
    </source>
</evidence>
<evidence type="ECO:0000313" key="2">
    <source>
        <dbReference type="Proteomes" id="UP000683925"/>
    </source>
</evidence>
<reference evidence="1" key="1">
    <citation type="submission" date="2021-01" db="EMBL/GenBank/DDBJ databases">
        <authorList>
            <consortium name="Genoscope - CEA"/>
            <person name="William W."/>
        </authorList>
    </citation>
    <scope>NUCLEOTIDE SEQUENCE</scope>
</reference>
<organism evidence="1 2">
    <name type="scientific">Paramecium octaurelia</name>
    <dbReference type="NCBI Taxonomy" id="43137"/>
    <lineage>
        <taxon>Eukaryota</taxon>
        <taxon>Sar</taxon>
        <taxon>Alveolata</taxon>
        <taxon>Ciliophora</taxon>
        <taxon>Intramacronucleata</taxon>
        <taxon>Oligohymenophorea</taxon>
        <taxon>Peniculida</taxon>
        <taxon>Parameciidae</taxon>
        <taxon>Paramecium</taxon>
    </lineage>
</organism>
<sequence>MKRERYRKNVTIKREILEKKNKICQSFVNLESRNFSDCFQEQTRSFSCYGNEFGQLNKFQIRFKNILPDYKTKQSIHEYEMNEKKRRQTQNTENVDILKFYRGIYDINKSKTLIKTLKMLKTSKQDFNGVSKQIKQPHKDINKKRKRRSSCYCTLSGKMSEKQIKYQHDPYFDKFNMFQQQRKLSICLSNRKRYQDKLKSQIQQENIKISYISQNKSPINKYKCVSRTTKLILEQTQTKILQQGQRYSALPSQRFKTEPAYSSPRSIKLYPIQLNKLRLGQSTFRSSHLKESFKTLATIYR</sequence>
<dbReference type="Proteomes" id="UP000683925">
    <property type="component" value="Unassembled WGS sequence"/>
</dbReference>
<name>A0A8S1TW83_PAROT</name>
<accession>A0A8S1TW83</accession>
<keyword evidence="2" id="KW-1185">Reference proteome</keyword>
<protein>
    <submittedName>
        <fullName evidence="1">Uncharacterized protein</fullName>
    </submittedName>
</protein>